<dbReference type="KEGG" id="bvi:Bcep1808_7386"/>
<dbReference type="InterPro" id="IPR001482">
    <property type="entry name" value="T2SS/T4SS_dom"/>
</dbReference>
<dbReference type="InterPro" id="IPR050921">
    <property type="entry name" value="T4SS_GSP_E_ATPase"/>
</dbReference>
<dbReference type="EMBL" id="CP000619">
    <property type="protein sequence ID" value="ABO60263.1"/>
    <property type="molecule type" value="Genomic_DNA"/>
</dbReference>
<dbReference type="InterPro" id="IPR027417">
    <property type="entry name" value="P-loop_NTPase"/>
</dbReference>
<organism evidence="3 4">
    <name type="scientific">Burkholderia vietnamiensis (strain G4 / LMG 22486)</name>
    <name type="common">Burkholderia cepacia (strain R1808)</name>
    <dbReference type="NCBI Taxonomy" id="269482"/>
    <lineage>
        <taxon>Bacteria</taxon>
        <taxon>Pseudomonadati</taxon>
        <taxon>Pseudomonadota</taxon>
        <taxon>Betaproteobacteria</taxon>
        <taxon>Burkholderiales</taxon>
        <taxon>Burkholderiaceae</taxon>
        <taxon>Burkholderia</taxon>
        <taxon>Burkholderia cepacia complex</taxon>
    </lineage>
</organism>
<evidence type="ECO:0000313" key="4">
    <source>
        <dbReference type="Proteomes" id="UP000002287"/>
    </source>
</evidence>
<protein>
    <submittedName>
        <fullName evidence="3">Type II secretion system protein E</fullName>
    </submittedName>
</protein>
<keyword evidence="3" id="KW-0614">Plasmid</keyword>
<dbReference type="HOGENOM" id="CLU_013446_4_0_4"/>
<proteinExistence type="inferred from homology"/>
<feature type="domain" description="Bacterial type II secretion system protein E" evidence="2">
    <location>
        <begin position="134"/>
        <end position="294"/>
    </location>
</feature>
<sequence>MVFRSKDGVPDRLTDFREPDMFRDGRHLQELMLEIVALNASETIIQPGEQVLVEIGGRLRPITERRMTIEEVKSFANWAADNDKAAAELIQRREVKASYVVKDPVARDARGERKATRFRVAAGRGELRGTMAVQIVMRRINSEPAYMNDSELPPEVVEALTPKDGVIWVTGPTGSGKSTFFSGIVRYVLENDTPIKGNIVLLEEPIEQVYDSIECDHSVVFQIEVGKDVDTWEAGIEQLMRRLPRFIIIGETRSRPTVDAVLQAAVTGHPVGTTLHANDVPGIFPRLLSFFSDEAKEAALYSAISTARVMFNQVRVPKLGGGMTVLREYLVVDADLRADLQRRATPAKIEAQMREALESQGFPMWKAAEQAHARGMISADLMRFYQSQATGANRG</sequence>
<dbReference type="GO" id="GO:0016887">
    <property type="term" value="F:ATP hydrolysis activity"/>
    <property type="evidence" value="ECO:0007669"/>
    <property type="project" value="InterPro"/>
</dbReference>
<dbReference type="Gene3D" id="3.40.50.300">
    <property type="entry name" value="P-loop containing nucleotide triphosphate hydrolases"/>
    <property type="match status" value="1"/>
</dbReference>
<accession>A4JVG0</accession>
<name>A4JVG0_BURVG</name>
<gene>
    <name evidence="3" type="ordered locus">Bcep1808_7386</name>
</gene>
<comment type="similarity">
    <text evidence="1">Belongs to the GSP E family.</text>
</comment>
<dbReference type="AlphaFoldDB" id="A4JVG0"/>
<dbReference type="SUPFAM" id="SSF52540">
    <property type="entry name" value="P-loop containing nucleoside triphosphate hydrolases"/>
    <property type="match status" value="1"/>
</dbReference>
<evidence type="ECO:0000259" key="2">
    <source>
        <dbReference type="Pfam" id="PF00437"/>
    </source>
</evidence>
<dbReference type="Proteomes" id="UP000002287">
    <property type="component" value="Plasmid pBVIE03"/>
</dbReference>
<evidence type="ECO:0000256" key="1">
    <source>
        <dbReference type="ARBA" id="ARBA00006611"/>
    </source>
</evidence>
<evidence type="ECO:0000313" key="3">
    <source>
        <dbReference type="EMBL" id="ABO60263.1"/>
    </source>
</evidence>
<dbReference type="PANTHER" id="PTHR30486">
    <property type="entry name" value="TWITCHING MOTILITY PROTEIN PILT"/>
    <property type="match status" value="1"/>
</dbReference>
<dbReference type="PANTHER" id="PTHR30486:SF6">
    <property type="entry name" value="TYPE IV PILUS RETRACTATION ATPASE PILT"/>
    <property type="match status" value="1"/>
</dbReference>
<dbReference type="Gene3D" id="3.30.450.90">
    <property type="match status" value="1"/>
</dbReference>
<dbReference type="Pfam" id="PF00437">
    <property type="entry name" value="T2SSE"/>
    <property type="match status" value="1"/>
</dbReference>
<geneLocation type="plasmid" evidence="3 4">
    <name>pBVIE03</name>
</geneLocation>
<reference evidence="3 4" key="1">
    <citation type="submission" date="2007-03" db="EMBL/GenBank/DDBJ databases">
        <title>Complete sequence of plasmid pBVIE03 of Burkholderia vietnamiensis G4.</title>
        <authorList>
            <consortium name="US DOE Joint Genome Institute"/>
            <person name="Copeland A."/>
            <person name="Lucas S."/>
            <person name="Lapidus A."/>
            <person name="Barry K."/>
            <person name="Detter J.C."/>
            <person name="Glavina del Rio T."/>
            <person name="Hammon N."/>
            <person name="Israni S."/>
            <person name="Dalin E."/>
            <person name="Tice H."/>
            <person name="Pitluck S."/>
            <person name="Chain P."/>
            <person name="Malfatti S."/>
            <person name="Shin M."/>
            <person name="Vergez L."/>
            <person name="Schmutz J."/>
            <person name="Larimer F."/>
            <person name="Land M."/>
            <person name="Hauser L."/>
            <person name="Kyrpides N."/>
            <person name="Tiedje J."/>
            <person name="Richardson P."/>
        </authorList>
    </citation>
    <scope>NUCLEOTIDE SEQUENCE [LARGE SCALE GENOMIC DNA]</scope>
    <source>
        <strain evidence="4">G4 / LMG 22486</strain>
        <plasmid evidence="3 4">pBVIE03</plasmid>
    </source>
</reference>